<dbReference type="RefSeq" id="WP_088601785.1">
    <property type="nucleotide sequence ID" value="NZ_NJIH01000002.1"/>
</dbReference>
<dbReference type="InterPro" id="IPR037523">
    <property type="entry name" value="VOC_core"/>
</dbReference>
<evidence type="ECO:0000259" key="1">
    <source>
        <dbReference type="PROSITE" id="PS51819"/>
    </source>
</evidence>
<keyword evidence="3" id="KW-1185">Reference proteome</keyword>
<feature type="domain" description="VOC" evidence="1">
    <location>
        <begin position="7"/>
        <end position="132"/>
    </location>
</feature>
<dbReference type="PANTHER" id="PTHR34109:SF1">
    <property type="entry name" value="VOC DOMAIN-CONTAINING PROTEIN"/>
    <property type="match status" value="1"/>
</dbReference>
<dbReference type="OrthoDB" id="9806868at2"/>
<proteinExistence type="predicted"/>
<dbReference type="InterPro" id="IPR029068">
    <property type="entry name" value="Glyas_Bleomycin-R_OHBP_Dase"/>
</dbReference>
<protein>
    <submittedName>
        <fullName evidence="2">Glyoxalase</fullName>
    </submittedName>
</protein>
<comment type="caution">
    <text evidence="2">The sequence shown here is derived from an EMBL/GenBank/DDBJ whole genome shotgun (WGS) entry which is preliminary data.</text>
</comment>
<dbReference type="InterPro" id="IPR004360">
    <property type="entry name" value="Glyas_Fos-R_dOase_dom"/>
</dbReference>
<dbReference type="SUPFAM" id="SSF54593">
    <property type="entry name" value="Glyoxalase/Bleomycin resistance protein/Dihydroxybiphenyl dioxygenase"/>
    <property type="match status" value="1"/>
</dbReference>
<dbReference type="EMBL" id="NJIH01000002">
    <property type="protein sequence ID" value="OWT65635.1"/>
    <property type="molecule type" value="Genomic_DNA"/>
</dbReference>
<sequence length="153" mass="17003">MQNSSLRPNLIPAVHYKDPVAAIEWLEHAFGFERCMLIYDKGGRLVHSELKFGSGRIMVGAEWADYTASPASAGGKNTQSIHIQLEHGLDEHCAHARAAGAAVLREPEDQFYGDRVYSARDPEGHVWSFGQTLRQVSREEAEQASGLRIEGWV</sequence>
<gene>
    <name evidence="2" type="ORF">CEY11_02510</name>
</gene>
<dbReference type="Gene3D" id="3.30.720.110">
    <property type="match status" value="1"/>
</dbReference>
<dbReference type="Gene3D" id="3.30.720.120">
    <property type="match status" value="1"/>
</dbReference>
<evidence type="ECO:0000313" key="3">
    <source>
        <dbReference type="Proteomes" id="UP000214603"/>
    </source>
</evidence>
<dbReference type="Pfam" id="PF00903">
    <property type="entry name" value="Glyoxalase"/>
    <property type="match status" value="1"/>
</dbReference>
<evidence type="ECO:0000313" key="2">
    <source>
        <dbReference type="EMBL" id="OWT65635.1"/>
    </source>
</evidence>
<dbReference type="PANTHER" id="PTHR34109">
    <property type="entry name" value="BNAUNNG04460D PROTEIN-RELATED"/>
    <property type="match status" value="1"/>
</dbReference>
<dbReference type="AlphaFoldDB" id="A0A225MWN4"/>
<name>A0A225MWN4_9BURK</name>
<dbReference type="Proteomes" id="UP000214603">
    <property type="component" value="Unassembled WGS sequence"/>
</dbReference>
<accession>A0A225MWN4</accession>
<dbReference type="PROSITE" id="PS51819">
    <property type="entry name" value="VOC"/>
    <property type="match status" value="1"/>
</dbReference>
<reference evidence="3" key="1">
    <citation type="submission" date="2017-06" db="EMBL/GenBank/DDBJ databases">
        <title>Herbaspirillum phytohormonus sp. nov., isolated from the root nodule of Robinia pseudoacacia in lead-zinc mine.</title>
        <authorList>
            <person name="Fan M."/>
            <person name="Lin Y."/>
        </authorList>
    </citation>
    <scope>NUCLEOTIDE SEQUENCE [LARGE SCALE GENOMIC DNA]</scope>
    <source>
        <strain evidence="3">SC-089</strain>
    </source>
</reference>
<organism evidence="2 3">
    <name type="scientific">Candidimonas nitroreducens</name>
    <dbReference type="NCBI Taxonomy" id="683354"/>
    <lineage>
        <taxon>Bacteria</taxon>
        <taxon>Pseudomonadati</taxon>
        <taxon>Pseudomonadota</taxon>
        <taxon>Betaproteobacteria</taxon>
        <taxon>Burkholderiales</taxon>
        <taxon>Alcaligenaceae</taxon>
        <taxon>Candidimonas</taxon>
    </lineage>
</organism>